<evidence type="ECO:0000313" key="5">
    <source>
        <dbReference type="Proteomes" id="UP001165378"/>
    </source>
</evidence>
<feature type="binding site" evidence="2">
    <location>
        <position position="118"/>
    </location>
    <ligand>
        <name>substrate</name>
    </ligand>
</feature>
<organism evidence="4 5">
    <name type="scientific">Yinghuangia soli</name>
    <dbReference type="NCBI Taxonomy" id="2908204"/>
    <lineage>
        <taxon>Bacteria</taxon>
        <taxon>Bacillati</taxon>
        <taxon>Actinomycetota</taxon>
        <taxon>Actinomycetes</taxon>
        <taxon>Kitasatosporales</taxon>
        <taxon>Streptomycetaceae</taxon>
        <taxon>Yinghuangia</taxon>
    </lineage>
</organism>
<evidence type="ECO:0000256" key="1">
    <source>
        <dbReference type="PIRSR" id="PIRSR014972-1"/>
    </source>
</evidence>
<dbReference type="SUPFAM" id="SSF54637">
    <property type="entry name" value="Thioesterase/thiol ester dehydrase-isomerase"/>
    <property type="match status" value="1"/>
</dbReference>
<dbReference type="Gene3D" id="3.10.129.10">
    <property type="entry name" value="Hotdog Thioesterase"/>
    <property type="match status" value="1"/>
</dbReference>
<dbReference type="PIRSF" id="PIRSF014972">
    <property type="entry name" value="FlK"/>
    <property type="match status" value="1"/>
</dbReference>
<feature type="domain" description="Fluoroacetyl-CoA-specific thioesterase-like" evidence="3">
    <location>
        <begin position="20"/>
        <end position="124"/>
    </location>
</feature>
<feature type="active site" evidence="1">
    <location>
        <position position="39"/>
    </location>
</feature>
<dbReference type="Pfam" id="PF22636">
    <property type="entry name" value="FlK"/>
    <property type="match status" value="1"/>
</dbReference>
<evidence type="ECO:0000256" key="2">
    <source>
        <dbReference type="PIRSR" id="PIRSR014972-2"/>
    </source>
</evidence>
<sequence>MADQPLPVSPGTHAELVHVVTDADTAAALGSGDLPVLGTPRLLALAEAATVRALDGLLPDGRTSVGTRVALEHLLAAPVGGTVTVRAEVVYVDGRLVRFSVIAEDAARRLLGQGEVTRVIVDRERFMARVPAADA</sequence>
<dbReference type="PANTHER" id="PTHR36934">
    <property type="entry name" value="BLR0278 PROTEIN"/>
    <property type="match status" value="1"/>
</dbReference>
<feature type="active site" evidence="1">
    <location>
        <position position="73"/>
    </location>
</feature>
<dbReference type="EMBL" id="JAKFHA010000013">
    <property type="protein sequence ID" value="MCF2529936.1"/>
    <property type="molecule type" value="Genomic_DNA"/>
</dbReference>
<keyword evidence="5" id="KW-1185">Reference proteome</keyword>
<dbReference type="RefSeq" id="WP_235054573.1">
    <property type="nucleotide sequence ID" value="NZ_JAKFHA010000013.1"/>
</dbReference>
<accession>A0AA41U1R5</accession>
<dbReference type="CDD" id="cd03440">
    <property type="entry name" value="hot_dog"/>
    <property type="match status" value="1"/>
</dbReference>
<dbReference type="Proteomes" id="UP001165378">
    <property type="component" value="Unassembled WGS sequence"/>
</dbReference>
<reference evidence="4" key="1">
    <citation type="submission" date="2022-01" db="EMBL/GenBank/DDBJ databases">
        <title>Genome-Based Taxonomic Classification of the Phylum Actinobacteria.</title>
        <authorList>
            <person name="Gao Y."/>
        </authorList>
    </citation>
    <scope>NUCLEOTIDE SEQUENCE</scope>
    <source>
        <strain evidence="4">KLBMP 8922</strain>
    </source>
</reference>
<proteinExistence type="predicted"/>
<dbReference type="InterPro" id="IPR054485">
    <property type="entry name" value="FlK-like_dom"/>
</dbReference>
<dbReference type="InterPro" id="IPR029069">
    <property type="entry name" value="HotDog_dom_sf"/>
</dbReference>
<feature type="binding site" evidence="2">
    <location>
        <position position="66"/>
    </location>
    <ligand>
        <name>CoA</name>
        <dbReference type="ChEBI" id="CHEBI:57287"/>
    </ligand>
</feature>
<dbReference type="InterPro" id="IPR025540">
    <property type="entry name" value="FlK"/>
</dbReference>
<protein>
    <submittedName>
        <fullName evidence="4">Thioesterase</fullName>
    </submittedName>
</protein>
<evidence type="ECO:0000259" key="3">
    <source>
        <dbReference type="Pfam" id="PF22636"/>
    </source>
</evidence>
<dbReference type="AlphaFoldDB" id="A0AA41U1R5"/>
<comment type="caution">
    <text evidence="4">The sequence shown here is derived from an EMBL/GenBank/DDBJ whole genome shotgun (WGS) entry which is preliminary data.</text>
</comment>
<feature type="binding site" evidence="2">
    <location>
        <position position="66"/>
    </location>
    <ligand>
        <name>substrate</name>
    </ligand>
</feature>
<gene>
    <name evidence="4" type="ORF">LZ495_22320</name>
</gene>
<dbReference type="PANTHER" id="PTHR36934:SF1">
    <property type="entry name" value="THIOESTERASE DOMAIN-CONTAINING PROTEIN"/>
    <property type="match status" value="1"/>
</dbReference>
<feature type="active site" evidence="1">
    <location>
        <position position="47"/>
    </location>
</feature>
<name>A0AA41U1R5_9ACTN</name>
<evidence type="ECO:0000313" key="4">
    <source>
        <dbReference type="EMBL" id="MCF2529936.1"/>
    </source>
</evidence>